<dbReference type="SMART" id="SM00060">
    <property type="entry name" value="FN3"/>
    <property type="match status" value="1"/>
</dbReference>
<keyword evidence="2" id="KW-0964">Secreted</keyword>
<dbReference type="SUPFAM" id="SSF51126">
    <property type="entry name" value="Pectin lyase-like"/>
    <property type="match status" value="1"/>
</dbReference>
<dbReference type="InterPro" id="IPR013783">
    <property type="entry name" value="Ig-like_fold"/>
</dbReference>
<dbReference type="Pfam" id="PF00041">
    <property type="entry name" value="fn3"/>
    <property type="match status" value="1"/>
</dbReference>
<dbReference type="InterPro" id="IPR011050">
    <property type="entry name" value="Pectin_lyase_fold/virulence"/>
</dbReference>
<feature type="signal peptide" evidence="4">
    <location>
        <begin position="1"/>
        <end position="27"/>
    </location>
</feature>
<dbReference type="GO" id="GO:0016837">
    <property type="term" value="F:carbon-oxygen lyase activity, acting on polysaccharides"/>
    <property type="evidence" value="ECO:0007669"/>
    <property type="project" value="TreeGrafter"/>
</dbReference>
<dbReference type="SUPFAM" id="SSF49265">
    <property type="entry name" value="Fibronectin type III"/>
    <property type="match status" value="1"/>
</dbReference>
<dbReference type="InterPro" id="IPR036116">
    <property type="entry name" value="FN3_sf"/>
</dbReference>
<comment type="caution">
    <text evidence="6">The sequence shown here is derived from an EMBL/GenBank/DDBJ whole genome shotgun (WGS) entry which is preliminary data.</text>
</comment>
<dbReference type="InterPro" id="IPR003961">
    <property type="entry name" value="FN3_dom"/>
</dbReference>
<dbReference type="PROSITE" id="PS50853">
    <property type="entry name" value="FN3"/>
    <property type="match status" value="1"/>
</dbReference>
<organism evidence="6 7">
    <name type="scientific">Eiseniibacteriota bacterium</name>
    <dbReference type="NCBI Taxonomy" id="2212470"/>
    <lineage>
        <taxon>Bacteria</taxon>
        <taxon>Candidatus Eiseniibacteriota</taxon>
    </lineage>
</organism>
<protein>
    <submittedName>
        <fullName evidence="6">Fibronectin type III domain-containing protein</fullName>
    </submittedName>
</protein>
<evidence type="ECO:0000313" key="6">
    <source>
        <dbReference type="EMBL" id="MBI5170509.1"/>
    </source>
</evidence>
<dbReference type="InterPro" id="IPR006311">
    <property type="entry name" value="TAT_signal"/>
</dbReference>
<dbReference type="Gene3D" id="2.160.20.10">
    <property type="entry name" value="Single-stranded right-handed beta-helix, Pectin lyase-like"/>
    <property type="match status" value="1"/>
</dbReference>
<evidence type="ECO:0000256" key="1">
    <source>
        <dbReference type="ARBA" id="ARBA00004613"/>
    </source>
</evidence>
<dbReference type="PANTHER" id="PTHR40088:SF2">
    <property type="entry name" value="SECRETED SUGAR HYDROLASE"/>
    <property type="match status" value="1"/>
</dbReference>
<dbReference type="GO" id="GO:0005576">
    <property type="term" value="C:extracellular region"/>
    <property type="evidence" value="ECO:0007669"/>
    <property type="project" value="UniProtKB-SubCell"/>
</dbReference>
<evidence type="ECO:0000313" key="7">
    <source>
        <dbReference type="Proteomes" id="UP000696931"/>
    </source>
</evidence>
<dbReference type="Proteomes" id="UP000696931">
    <property type="component" value="Unassembled WGS sequence"/>
</dbReference>
<evidence type="ECO:0000256" key="2">
    <source>
        <dbReference type="ARBA" id="ARBA00022525"/>
    </source>
</evidence>
<gene>
    <name evidence="6" type="ORF">HZA61_13560</name>
</gene>
<name>A0A933SDQ4_UNCEI</name>
<feature type="domain" description="Fibronectin type-III" evidence="5">
    <location>
        <begin position="509"/>
        <end position="620"/>
    </location>
</feature>
<dbReference type="Gene3D" id="2.60.40.10">
    <property type="entry name" value="Immunoglobulins"/>
    <property type="match status" value="1"/>
</dbReference>
<comment type="subcellular location">
    <subcellularLocation>
        <location evidence="1">Secreted</location>
    </subcellularLocation>
</comment>
<dbReference type="PROSITE" id="PS51318">
    <property type="entry name" value="TAT"/>
    <property type="match status" value="1"/>
</dbReference>
<dbReference type="PANTHER" id="PTHR40088">
    <property type="entry name" value="PECTATE LYASE (EUROFUNG)"/>
    <property type="match status" value="1"/>
</dbReference>
<evidence type="ECO:0000256" key="4">
    <source>
        <dbReference type="SAM" id="SignalP"/>
    </source>
</evidence>
<sequence length="628" mass="66141">MFASFRRSLVRTAAVAALLALAAPALAATRYVSPTGSDTNTGASPATAWRTISKANAAAVAGDVILVANGTYANFPNPAVNGSANARITYVGNLANPSAVVITPNGVLNKTDVTIKGMQLTGGFDITGVRDSIADCIAFGSRSNIFAADDCVLARTVVNSERFWVYGSETDSLPVAERDTIVDCTFNLNVVTGGSHTVRLKAIDRCVFARNRWNIHVNAGGVSASVYKLFWVRNCKFLDSRWDIVNDCTGACDEAGWFMQRDYTQSNFWSRDTIEMGGAGEVQFFGAGSGSFPGTVMNNTYDQVIVKQYGNPSYGGAMVYQDACKWDTLTNCTFVGKESGLLINQVIHGPTLIDHCTVVGFNPGHGAIGFDASGTWVGTTAMRSNVFYTHGSAPRSQNSSAMYMPVALSQGHLVANNNVFYGPMSKDSLIYMAGVGFSAPGVGKPWANRMLADSASTWGSPRFLDTTSVRNFNPRLGTGSRATGAGWGGSDAGSFWSTAPTPDAAGPTAVSDLRASGVSDSQMLLQWTAPADAPTGTGAVAYDLRWSNSPIDDTNFASANTLASEPVPGAPGAYQQFTFSGLSSGATYYVALRAQDKAGNWSTVSNVVNVIASLDQTPPAAIIDLSAQ</sequence>
<evidence type="ECO:0000259" key="5">
    <source>
        <dbReference type="PROSITE" id="PS50853"/>
    </source>
</evidence>
<dbReference type="InterPro" id="IPR052052">
    <property type="entry name" value="Polysaccharide_Lyase_9"/>
</dbReference>
<dbReference type="CDD" id="cd00063">
    <property type="entry name" value="FN3"/>
    <property type="match status" value="1"/>
</dbReference>
<accession>A0A933SDQ4</accession>
<dbReference type="AlphaFoldDB" id="A0A933SDQ4"/>
<evidence type="ECO:0000256" key="3">
    <source>
        <dbReference type="ARBA" id="ARBA00022729"/>
    </source>
</evidence>
<dbReference type="InterPro" id="IPR012334">
    <property type="entry name" value="Pectin_lyas_fold"/>
</dbReference>
<dbReference type="EMBL" id="JACRIW010000096">
    <property type="protein sequence ID" value="MBI5170509.1"/>
    <property type="molecule type" value="Genomic_DNA"/>
</dbReference>
<keyword evidence="3 4" id="KW-0732">Signal</keyword>
<proteinExistence type="predicted"/>
<feature type="chain" id="PRO_5038102958" evidence="4">
    <location>
        <begin position="28"/>
        <end position="628"/>
    </location>
</feature>
<reference evidence="6" key="1">
    <citation type="submission" date="2020-07" db="EMBL/GenBank/DDBJ databases">
        <title>Huge and variable diversity of episymbiotic CPR bacteria and DPANN archaea in groundwater ecosystems.</title>
        <authorList>
            <person name="He C.Y."/>
            <person name="Keren R."/>
            <person name="Whittaker M."/>
            <person name="Farag I.F."/>
            <person name="Doudna J."/>
            <person name="Cate J.H.D."/>
            <person name="Banfield J.F."/>
        </authorList>
    </citation>
    <scope>NUCLEOTIDE SEQUENCE</scope>
    <source>
        <strain evidence="6">NC_groundwater_1813_Pr3_B-0.1um_71_17</strain>
    </source>
</reference>